<dbReference type="SUPFAM" id="SSF55486">
    <property type="entry name" value="Metalloproteases ('zincins'), catalytic domain"/>
    <property type="match status" value="1"/>
</dbReference>
<feature type="signal peptide" evidence="7">
    <location>
        <begin position="1"/>
        <end position="24"/>
    </location>
</feature>
<comment type="caution">
    <text evidence="9">The sequence shown here is derived from an EMBL/GenBank/DDBJ whole genome shotgun (WGS) entry which is preliminary data.</text>
</comment>
<keyword evidence="5" id="KW-0482">Metalloprotease</keyword>
<dbReference type="EMBL" id="JYJG01000087">
    <property type="protein sequence ID" value="KJK49255.1"/>
    <property type="molecule type" value="Genomic_DNA"/>
</dbReference>
<dbReference type="AlphaFoldDB" id="A0A0F0H106"/>
<evidence type="ECO:0000313" key="9">
    <source>
        <dbReference type="EMBL" id="KJK49255.1"/>
    </source>
</evidence>
<dbReference type="PANTHER" id="PTHR33794:SF1">
    <property type="entry name" value="BACILLOLYSIN"/>
    <property type="match status" value="1"/>
</dbReference>
<evidence type="ECO:0000313" key="10">
    <source>
        <dbReference type="Proteomes" id="UP000033393"/>
    </source>
</evidence>
<dbReference type="InterPro" id="IPR027268">
    <property type="entry name" value="Peptidase_M4/M1_CTD_sf"/>
</dbReference>
<gene>
    <name evidence="9" type="ORF">UK23_14930</name>
</gene>
<dbReference type="InterPro" id="IPR050728">
    <property type="entry name" value="Zinc_Metalloprotease_M4"/>
</dbReference>
<keyword evidence="2" id="KW-0645">Protease</keyword>
<protein>
    <recommendedName>
        <fullName evidence="8">Peptidase M4 C-terminal domain-containing protein</fullName>
    </recommendedName>
</protein>
<dbReference type="Pfam" id="PF02868">
    <property type="entry name" value="Peptidase_M4_C"/>
    <property type="match status" value="1"/>
</dbReference>
<keyword evidence="3" id="KW-0378">Hydrolase</keyword>
<feature type="active site" evidence="6">
    <location>
        <position position="335"/>
    </location>
</feature>
<dbReference type="PATRIC" id="fig|68170.10.peg.3204"/>
<comment type="similarity">
    <text evidence="1">Belongs to the peptidase M4 family.</text>
</comment>
<dbReference type="PANTHER" id="PTHR33794">
    <property type="entry name" value="BACILLOLYSIN"/>
    <property type="match status" value="1"/>
</dbReference>
<evidence type="ECO:0000256" key="6">
    <source>
        <dbReference type="PIRSR" id="PIRSR623612-1"/>
    </source>
</evidence>
<keyword evidence="7" id="KW-0732">Signal</keyword>
<dbReference type="PRINTS" id="PR00730">
    <property type="entry name" value="THERMOLYSIN"/>
</dbReference>
<keyword evidence="10" id="KW-1185">Reference proteome</keyword>
<keyword evidence="4" id="KW-0862">Zinc</keyword>
<dbReference type="Gene3D" id="3.10.170.10">
    <property type="match status" value="1"/>
</dbReference>
<dbReference type="GO" id="GO:0006508">
    <property type="term" value="P:proteolysis"/>
    <property type="evidence" value="ECO:0007669"/>
    <property type="project" value="UniProtKB-KW"/>
</dbReference>
<evidence type="ECO:0000256" key="5">
    <source>
        <dbReference type="ARBA" id="ARBA00023049"/>
    </source>
</evidence>
<evidence type="ECO:0000256" key="3">
    <source>
        <dbReference type="ARBA" id="ARBA00022801"/>
    </source>
</evidence>
<evidence type="ECO:0000256" key="2">
    <source>
        <dbReference type="ARBA" id="ARBA00022670"/>
    </source>
</evidence>
<dbReference type="InterPro" id="IPR001570">
    <property type="entry name" value="Peptidase_M4_C_domain"/>
</dbReference>
<dbReference type="Gene3D" id="1.10.390.10">
    <property type="entry name" value="Neutral Protease Domain 2"/>
    <property type="match status" value="1"/>
</dbReference>
<feature type="chain" id="PRO_5040763164" description="Peptidase M4 C-terminal domain-containing protein" evidence="7">
    <location>
        <begin position="25"/>
        <end position="516"/>
    </location>
</feature>
<dbReference type="InterPro" id="IPR023612">
    <property type="entry name" value="Peptidase_M4"/>
</dbReference>
<evidence type="ECO:0000256" key="1">
    <source>
        <dbReference type="ARBA" id="ARBA00009388"/>
    </source>
</evidence>
<dbReference type="Proteomes" id="UP000033393">
    <property type="component" value="Unassembled WGS sequence"/>
</dbReference>
<name>A0A0F0H106_LENAE</name>
<organism evidence="9 10">
    <name type="scientific">Lentzea aerocolonigenes</name>
    <name type="common">Lechevalieria aerocolonigenes</name>
    <name type="synonym">Saccharothrix aerocolonigenes</name>
    <dbReference type="NCBI Taxonomy" id="68170"/>
    <lineage>
        <taxon>Bacteria</taxon>
        <taxon>Bacillati</taxon>
        <taxon>Actinomycetota</taxon>
        <taxon>Actinomycetes</taxon>
        <taxon>Pseudonocardiales</taxon>
        <taxon>Pseudonocardiaceae</taxon>
        <taxon>Lentzea</taxon>
    </lineage>
</organism>
<sequence length="516" mass="53119">MWLVAAVCAGAVLALTAGQSTVYADLPDLVPHDAEGHVVAVGGDPRQDAPDAAGIEQAARRNLAALDVRYGRSFGDLEVVSTRRTIAGTVVRARQVFRGTPVEGAEVVQVYDARGGFVGAVGHVVLARQGDFPPDYDADVLRDRAVRAVAASASVPAQDLSAEEPAPVWHDPDLARPGDLSIAVPAFKVTVRGTAPDHAWTAVLHATEDEVLEVRPAVLGVVDHAVCDARGKVVTGAPATVRCGLTFPIADPGAAKGAAATAYARLADVSAFYSRFLRTDLVALIGTDAGDEEGLALRATVRVCAAGGCPYRSSFWNGEQLVFGDVVTDAVVGHEVAHAVAARVAGDPVTGRAREVAEGMADVLGQFAAIGSGPAGVEGGDRWQFTDPASGEVRNMADPGLSAVPQPASVGGAHWQSGATDPHVNAGVVAKAAALLVDGGEVDGQHVQGIGLDKAVAIWWGAQNYLTPSATFLDLANALEISCNVAVRDVVNGVDWEDCDSVSAVITATRLDSPAE</sequence>
<dbReference type="GO" id="GO:0004222">
    <property type="term" value="F:metalloendopeptidase activity"/>
    <property type="evidence" value="ECO:0007669"/>
    <property type="project" value="InterPro"/>
</dbReference>
<accession>A0A0F0H106</accession>
<feature type="domain" description="Peptidase M4 C-terminal" evidence="8">
    <location>
        <begin position="358"/>
        <end position="479"/>
    </location>
</feature>
<feature type="active site" description="Proton donor" evidence="6">
    <location>
        <position position="423"/>
    </location>
</feature>
<proteinExistence type="inferred from homology"/>
<evidence type="ECO:0000256" key="7">
    <source>
        <dbReference type="SAM" id="SignalP"/>
    </source>
</evidence>
<reference evidence="9 10" key="1">
    <citation type="submission" date="2015-02" db="EMBL/GenBank/DDBJ databases">
        <authorList>
            <person name="Ju K.-S."/>
            <person name="Doroghazi J.R."/>
            <person name="Metcalf W."/>
        </authorList>
    </citation>
    <scope>NUCLEOTIDE SEQUENCE [LARGE SCALE GENOMIC DNA]</scope>
    <source>
        <strain evidence="9 10">NRRL B-16140</strain>
    </source>
</reference>
<evidence type="ECO:0000256" key="4">
    <source>
        <dbReference type="ARBA" id="ARBA00022833"/>
    </source>
</evidence>
<evidence type="ECO:0000259" key="8">
    <source>
        <dbReference type="Pfam" id="PF02868"/>
    </source>
</evidence>